<dbReference type="AlphaFoldDB" id="A0A0D0Q9K3"/>
<accession>A0A0D0Q9K3</accession>
<feature type="domain" description="Copper amine oxidase-like N-terminal" evidence="2">
    <location>
        <begin position="37"/>
        <end position="141"/>
    </location>
</feature>
<evidence type="ECO:0000259" key="2">
    <source>
        <dbReference type="Pfam" id="PF07833"/>
    </source>
</evidence>
<evidence type="ECO:0000256" key="1">
    <source>
        <dbReference type="SAM" id="SignalP"/>
    </source>
</evidence>
<protein>
    <submittedName>
        <fullName evidence="3">Tyramine oxidase</fullName>
    </submittedName>
</protein>
<feature type="domain" description="Copper amine oxidase-like N-terminal" evidence="2">
    <location>
        <begin position="168"/>
        <end position="254"/>
    </location>
</feature>
<dbReference type="Gene3D" id="3.30.457.10">
    <property type="entry name" value="Copper amine oxidase-like, N-terminal domain"/>
    <property type="match status" value="2"/>
</dbReference>
<dbReference type="Proteomes" id="UP000032102">
    <property type="component" value="Unassembled WGS sequence"/>
</dbReference>
<dbReference type="SUPFAM" id="SSF55383">
    <property type="entry name" value="Copper amine oxidase, domain N"/>
    <property type="match status" value="2"/>
</dbReference>
<name>A0A0D0Q9K3_9BACL</name>
<dbReference type="EMBL" id="JXTH01000017">
    <property type="protein sequence ID" value="KIQ94708.1"/>
    <property type="molecule type" value="Genomic_DNA"/>
</dbReference>
<dbReference type="Pfam" id="PF07833">
    <property type="entry name" value="Cu_amine_oxidN1"/>
    <property type="match status" value="2"/>
</dbReference>
<comment type="caution">
    <text evidence="3">The sequence shown here is derived from an EMBL/GenBank/DDBJ whole genome shotgun (WGS) entry which is preliminary data.</text>
</comment>
<evidence type="ECO:0000313" key="3">
    <source>
        <dbReference type="EMBL" id="KIQ94708.1"/>
    </source>
</evidence>
<proteinExistence type="predicted"/>
<feature type="chain" id="PRO_5002235943" evidence="1">
    <location>
        <begin position="26"/>
        <end position="609"/>
    </location>
</feature>
<reference evidence="3 4" key="1">
    <citation type="submission" date="2015-01" db="EMBL/GenBank/DDBJ databases">
        <title>Draft genome of Anoxybacillus thermarum strain AF/04.</title>
        <authorList>
            <person name="Poli A."/>
            <person name="Nicolaus B."/>
            <person name="Chan K.-G."/>
            <person name="Kahar U.M."/>
            <person name="Yaakob A.S."/>
            <person name="Chan C.S."/>
            <person name="Goh K.M."/>
        </authorList>
    </citation>
    <scope>NUCLEOTIDE SEQUENCE [LARGE SCALE GENOMIC DNA]</scope>
    <source>
        <strain evidence="3 4">AF/04</strain>
    </source>
</reference>
<dbReference type="PATRIC" id="fig|404937.3.peg.1225"/>
<keyword evidence="4" id="KW-1185">Reference proteome</keyword>
<dbReference type="PROSITE" id="PS51257">
    <property type="entry name" value="PROKAR_LIPOPROTEIN"/>
    <property type="match status" value="1"/>
</dbReference>
<gene>
    <name evidence="3" type="ORF">LH47_01176</name>
</gene>
<organism evidence="3 4">
    <name type="scientific">Anoxybacillus thermarum</name>
    <dbReference type="NCBI Taxonomy" id="404937"/>
    <lineage>
        <taxon>Bacteria</taxon>
        <taxon>Bacillati</taxon>
        <taxon>Bacillota</taxon>
        <taxon>Bacilli</taxon>
        <taxon>Bacillales</taxon>
        <taxon>Anoxybacillaceae</taxon>
        <taxon>Anoxybacillus</taxon>
    </lineage>
</organism>
<dbReference type="InterPro" id="IPR036582">
    <property type="entry name" value="Mao_N_sf"/>
</dbReference>
<evidence type="ECO:0000313" key="4">
    <source>
        <dbReference type="Proteomes" id="UP000032102"/>
    </source>
</evidence>
<sequence length="609" mass="66656">MLKKLIGYVAVALISLSCMTTDAQASSVRSVHIPITSNGKIMQTDVPPIMVQNRILVPFRAIAQSTGATVHWDAATRFVTVQKNKKTIILQVQSATATINGQPVALDVSPFIHQGRTFVPIRFVSEALDANVQWTGKEVRISWNGLKRSSFSVYVNETKIGSGAMTDGVYTYIPLKQLLTAIDVNVDWIETDETMTVRLSRGQMTITAGKREVIVDDHEMITTLAPIRLNDEWYVSASWIMNIFGAQMSTSGANMFFTIPRTTFRSPMLPIEETTITAPQHVHTPAVAGERRLLISDNPELLTTESVPNRQATLAIDDVRERQQTIDHRVFGWHTNLLGQRASVAIVIDNRSPSNDLVVANGKGTFRTSPNSWGHYDVGLPIAEAVLRQSLTAVPTIKVKAGTSAVIQAFDVSNNQQLGFLYDFTVQQEGEMANYRIRTIVTSSLANFSTVSPTLAPLDSYATHPRGVWKGTTLSASLPAYTIGNEPVAYSISNGKTDHLLSVSHALSDPAQTVHNPGHYGFTYRVSIPIQNESGEMKTIRLRFSGRGGAYCGAVKINGVVHLIPPLRPITQSAYIDYTVFSPQDVLVLEFMHAGGAALPLGIEISTVR</sequence>
<feature type="signal peptide" evidence="1">
    <location>
        <begin position="1"/>
        <end position="25"/>
    </location>
</feature>
<keyword evidence="1" id="KW-0732">Signal</keyword>
<dbReference type="InterPro" id="IPR012854">
    <property type="entry name" value="Cu_amine_oxidase-like_N"/>
</dbReference>